<keyword evidence="9" id="KW-1185">Reference proteome</keyword>
<dbReference type="GO" id="GO:0030288">
    <property type="term" value="C:outer membrane-bounded periplasmic space"/>
    <property type="evidence" value="ECO:0007669"/>
    <property type="project" value="TreeGrafter"/>
</dbReference>
<proteinExistence type="inferred from homology"/>
<feature type="transmembrane region" description="Helical" evidence="6">
    <location>
        <begin position="12"/>
        <end position="32"/>
    </location>
</feature>
<evidence type="ECO:0000256" key="4">
    <source>
        <dbReference type="ARBA" id="ARBA00022825"/>
    </source>
</evidence>
<dbReference type="PROSITE" id="PS50106">
    <property type="entry name" value="PDZ"/>
    <property type="match status" value="1"/>
</dbReference>
<dbReference type="FunFam" id="2.30.42.10:FF:000063">
    <property type="entry name" value="Peptidase, S41 family"/>
    <property type="match status" value="1"/>
</dbReference>
<dbReference type="CDD" id="cd06782">
    <property type="entry name" value="cpPDZ_CPP-like"/>
    <property type="match status" value="1"/>
</dbReference>
<keyword evidence="6" id="KW-0472">Membrane</keyword>
<dbReference type="InterPro" id="IPR005151">
    <property type="entry name" value="Tail-specific_protease"/>
</dbReference>
<dbReference type="GO" id="GO:0008236">
    <property type="term" value="F:serine-type peptidase activity"/>
    <property type="evidence" value="ECO:0007669"/>
    <property type="project" value="UniProtKB-KW"/>
</dbReference>
<dbReference type="SMART" id="SM00245">
    <property type="entry name" value="TSPc"/>
    <property type="match status" value="1"/>
</dbReference>
<dbReference type="InterPro" id="IPR001478">
    <property type="entry name" value="PDZ"/>
</dbReference>
<evidence type="ECO:0000313" key="8">
    <source>
        <dbReference type="EMBL" id="QCT04524.1"/>
    </source>
</evidence>
<dbReference type="KEGG" id="palo:E6C60_3819"/>
<dbReference type="SUPFAM" id="SSF47090">
    <property type="entry name" value="PGBD-like"/>
    <property type="match status" value="1"/>
</dbReference>
<dbReference type="CDD" id="cd07560">
    <property type="entry name" value="Peptidase_S41_CPP"/>
    <property type="match status" value="1"/>
</dbReference>
<feature type="domain" description="PDZ" evidence="7">
    <location>
        <begin position="109"/>
        <end position="194"/>
    </location>
</feature>
<sequence length="498" mass="53174">MYKGGETDMKKRSVLLLVVVSMLCGMVLTMVFNQLPDAAGPDGGGTGLLASIGKKSDGLEQDEAEKLGTALEIIESNYYKDVDRDKLLDGAINGMMEALGDPYSNYMGKVTAEQFSESIEGSFSGIGAEVTSVDGYVEVVSPIKGSPAEKAGLRAKDVILSVNGESLQGLDLNAAVAKIRGPKGSKAVLTVKRPGSESSIEFQITRDDVDLETVTSRMEANGVGVIEISQFSLNTGERFAEELKSLESQGMKGLLIDVRNNPGGVLSVVIDIAGQFVPKGELIVQVENKAGKREEYLSKGSSKPYPVALLMNKGSASASEILAGALQQSAGAVLIGEHSFGKGTVQTSFDKQFDDGSLLKVTIAKWLTPNGSWIHEKGIEPDLQVSQPDYFAVAPLDKKQTLKFDMNSEDVTNVQIMLEAVGYEPGRKDGYYDRATEKAVKSFQSASKLKASGIVDEQTAKALEAALIEEIQDPGNDTQLNRGIAEVVKEIKSQASNK</sequence>
<organism evidence="8 9">
    <name type="scientific">Paenibacillus algicola</name>
    <dbReference type="NCBI Taxonomy" id="2565926"/>
    <lineage>
        <taxon>Bacteria</taxon>
        <taxon>Bacillati</taxon>
        <taxon>Bacillota</taxon>
        <taxon>Bacilli</taxon>
        <taxon>Bacillales</taxon>
        <taxon>Paenibacillaceae</taxon>
        <taxon>Paenibacillus</taxon>
    </lineage>
</organism>
<dbReference type="InterPro" id="IPR029045">
    <property type="entry name" value="ClpP/crotonase-like_dom_sf"/>
</dbReference>
<dbReference type="PANTHER" id="PTHR32060">
    <property type="entry name" value="TAIL-SPECIFIC PROTEASE"/>
    <property type="match status" value="1"/>
</dbReference>
<name>A0A4V1G4F6_9BACL</name>
<dbReference type="InterPro" id="IPR004447">
    <property type="entry name" value="Peptidase_S41A"/>
</dbReference>
<dbReference type="EMBL" id="CP040396">
    <property type="protein sequence ID" value="QCT04524.1"/>
    <property type="molecule type" value="Genomic_DNA"/>
</dbReference>
<dbReference type="Pfam" id="PF22694">
    <property type="entry name" value="CtpB_N-like"/>
    <property type="match status" value="1"/>
</dbReference>
<dbReference type="NCBIfam" id="TIGR00225">
    <property type="entry name" value="prc"/>
    <property type="match status" value="1"/>
</dbReference>
<dbReference type="InterPro" id="IPR002477">
    <property type="entry name" value="Peptidoglycan-bd-like"/>
</dbReference>
<reference evidence="8 9" key="1">
    <citation type="submission" date="2019-05" db="EMBL/GenBank/DDBJ databases">
        <authorList>
            <person name="Chen C."/>
        </authorList>
    </citation>
    <scope>NUCLEOTIDE SEQUENCE [LARGE SCALE GENOMIC DNA]</scope>
    <source>
        <strain evidence="8 9">HB172198</strain>
    </source>
</reference>
<dbReference type="Gene3D" id="3.30.750.44">
    <property type="match status" value="1"/>
</dbReference>
<dbReference type="GO" id="GO:0006508">
    <property type="term" value="P:proteolysis"/>
    <property type="evidence" value="ECO:0007669"/>
    <property type="project" value="UniProtKB-KW"/>
</dbReference>
<dbReference type="Gene3D" id="1.10.101.10">
    <property type="entry name" value="PGBD-like superfamily/PGBD"/>
    <property type="match status" value="1"/>
</dbReference>
<evidence type="ECO:0000256" key="2">
    <source>
        <dbReference type="ARBA" id="ARBA00022670"/>
    </source>
</evidence>
<dbReference type="Proteomes" id="UP000300879">
    <property type="component" value="Chromosome"/>
</dbReference>
<dbReference type="FunFam" id="3.30.750.44:FF:000001">
    <property type="entry name" value="S41 family peptidase"/>
    <property type="match status" value="1"/>
</dbReference>
<evidence type="ECO:0000256" key="5">
    <source>
        <dbReference type="RuleBase" id="RU004404"/>
    </source>
</evidence>
<dbReference type="Pfam" id="PF17820">
    <property type="entry name" value="PDZ_6"/>
    <property type="match status" value="1"/>
</dbReference>
<keyword evidence="2 5" id="KW-0645">Protease</keyword>
<dbReference type="Pfam" id="PF03572">
    <property type="entry name" value="Peptidase_S41"/>
    <property type="match status" value="1"/>
</dbReference>
<accession>A0A4V1G4F6</accession>
<evidence type="ECO:0000259" key="7">
    <source>
        <dbReference type="PROSITE" id="PS50106"/>
    </source>
</evidence>
<dbReference type="AlphaFoldDB" id="A0A4V1G4F6"/>
<dbReference type="SMART" id="SM00228">
    <property type="entry name" value="PDZ"/>
    <property type="match status" value="1"/>
</dbReference>
<dbReference type="InterPro" id="IPR055210">
    <property type="entry name" value="CtpA/B_N"/>
</dbReference>
<dbReference type="Gene3D" id="3.90.226.10">
    <property type="entry name" value="2-enoyl-CoA Hydratase, Chain A, domain 1"/>
    <property type="match status" value="1"/>
</dbReference>
<evidence type="ECO:0000313" key="9">
    <source>
        <dbReference type="Proteomes" id="UP000300879"/>
    </source>
</evidence>
<dbReference type="InterPro" id="IPR041489">
    <property type="entry name" value="PDZ_6"/>
</dbReference>
<keyword evidence="3 5" id="KW-0378">Hydrolase</keyword>
<dbReference type="SUPFAM" id="SSF52096">
    <property type="entry name" value="ClpP/crotonase"/>
    <property type="match status" value="1"/>
</dbReference>
<keyword evidence="6" id="KW-1133">Transmembrane helix</keyword>
<evidence type="ECO:0000256" key="1">
    <source>
        <dbReference type="ARBA" id="ARBA00009179"/>
    </source>
</evidence>
<dbReference type="InterPro" id="IPR036366">
    <property type="entry name" value="PGBDSf"/>
</dbReference>
<dbReference type="GO" id="GO:0004175">
    <property type="term" value="F:endopeptidase activity"/>
    <property type="evidence" value="ECO:0007669"/>
    <property type="project" value="TreeGrafter"/>
</dbReference>
<protein>
    <submittedName>
        <fullName evidence="8">Carboxyl-terminal protease</fullName>
    </submittedName>
</protein>
<dbReference type="Gene3D" id="2.30.42.10">
    <property type="match status" value="1"/>
</dbReference>
<dbReference type="InterPro" id="IPR036034">
    <property type="entry name" value="PDZ_sf"/>
</dbReference>
<comment type="similarity">
    <text evidence="1 5">Belongs to the peptidase S41A family.</text>
</comment>
<dbReference type="PANTHER" id="PTHR32060:SF29">
    <property type="entry name" value="CARBOXY-TERMINAL PROCESSING PROTEASE CTPB"/>
    <property type="match status" value="1"/>
</dbReference>
<keyword evidence="6" id="KW-0812">Transmembrane</keyword>
<dbReference type="InterPro" id="IPR036365">
    <property type="entry name" value="PGBD-like_sf"/>
</dbReference>
<gene>
    <name evidence="8" type="ORF">E6C60_3819</name>
</gene>
<dbReference type="Pfam" id="PF01471">
    <property type="entry name" value="PG_binding_1"/>
    <property type="match status" value="1"/>
</dbReference>
<evidence type="ECO:0000256" key="3">
    <source>
        <dbReference type="ARBA" id="ARBA00022801"/>
    </source>
</evidence>
<evidence type="ECO:0000256" key="6">
    <source>
        <dbReference type="SAM" id="Phobius"/>
    </source>
</evidence>
<keyword evidence="4 5" id="KW-0720">Serine protease</keyword>
<dbReference type="GO" id="GO:0007165">
    <property type="term" value="P:signal transduction"/>
    <property type="evidence" value="ECO:0007669"/>
    <property type="project" value="TreeGrafter"/>
</dbReference>
<dbReference type="SUPFAM" id="SSF50156">
    <property type="entry name" value="PDZ domain-like"/>
    <property type="match status" value="1"/>
</dbReference>